<organism evidence="3">
    <name type="scientific">uncultured prokaryote</name>
    <dbReference type="NCBI Taxonomy" id="198431"/>
    <lineage>
        <taxon>unclassified sequences</taxon>
        <taxon>environmental samples</taxon>
    </lineage>
</organism>
<sequence>MATQPISMNIIKQVLIRLSQKESVRKIAAALHISKNTVSRYKALSEADPMSTRDLIALEDTVLNHRFNGGNPAYCDSRMGVFKELLPYLEKELKKPHVTSKLLWEEYRKNHPDGYGLSQFRHHISQHIKAVEPSTLLRDLYQPGQKMLIDFAGDRLSYIDTETGDVVFVQTYVAILPFSRLTFITCVRSQGIEQFLMATVKALEFFGGVPKILVPDNLKSAVKKTDRYEPTLSEGMNDLANHYLCVAQPARAYKPKDKALVEDAVNKAYRHIYAPLRNRVFHSLEELNEAVAELVEKYNQKRLTGCDYSRSECFLASEKPMLAPLPLNPFEFKRRTTLKVAPNSFITFGSDRISYSVPYPLIGQQVDVTFTATLVRIYHEGVCVATHARSYRKGGYVYVEEHLPPKSREYRAYSAEYFIAKAGKISPEFKTIIETLFSGGQPEQIYFRTAQGFFSLHRSSDPALFRRACTIAVNNGSLRYKFVKALIDSGCEGFREDADELAPPASHSNIRGKEAFAS</sequence>
<dbReference type="InterPro" id="IPR054353">
    <property type="entry name" value="IstA-like_C"/>
</dbReference>
<dbReference type="EMBL" id="LN853642">
    <property type="protein sequence ID" value="CRY96338.1"/>
    <property type="molecule type" value="Genomic_DNA"/>
</dbReference>
<dbReference type="PANTHER" id="PTHR35004">
    <property type="entry name" value="TRANSPOSASE RV3428C-RELATED"/>
    <property type="match status" value="1"/>
</dbReference>
<feature type="domain" description="Integrase catalytic" evidence="2">
    <location>
        <begin position="139"/>
        <end position="337"/>
    </location>
</feature>
<evidence type="ECO:0000259" key="2">
    <source>
        <dbReference type="PROSITE" id="PS50994"/>
    </source>
</evidence>
<dbReference type="Gene3D" id="3.30.420.10">
    <property type="entry name" value="Ribonuclease H-like superfamily/Ribonuclease H"/>
    <property type="match status" value="1"/>
</dbReference>
<reference evidence="3" key="2">
    <citation type="submission" date="2015-07" db="EMBL/GenBank/DDBJ databases">
        <title>Plasmids, circular viruses and viroids from rat gut.</title>
        <authorList>
            <person name="Jorgensen T.J."/>
            <person name="Hansen M.A."/>
            <person name="Xu Z."/>
            <person name="Tabak M.A."/>
            <person name="Sorensen S.J."/>
            <person name="Hansen L.H."/>
        </authorList>
    </citation>
    <scope>NUCLEOTIDE SEQUENCE</scope>
    <source>
        <strain evidence="3">RGFK1061</strain>
    </source>
</reference>
<dbReference type="InterPro" id="IPR012337">
    <property type="entry name" value="RNaseH-like_sf"/>
</dbReference>
<evidence type="ECO:0000313" key="3">
    <source>
        <dbReference type="EMBL" id="CRY96338.1"/>
    </source>
</evidence>
<dbReference type="InterPro" id="IPR036397">
    <property type="entry name" value="RNaseH_sf"/>
</dbReference>
<dbReference type="Pfam" id="PF22483">
    <property type="entry name" value="Mu-transpos_C_2"/>
    <property type="match status" value="1"/>
</dbReference>
<comment type="similarity">
    <text evidence="1">Belongs to the transposase IS21/IS408/IS1162 family.</text>
</comment>
<dbReference type="AlphaFoldDB" id="A0A0H5Q382"/>
<dbReference type="InterPro" id="IPR001584">
    <property type="entry name" value="Integrase_cat-core"/>
</dbReference>
<dbReference type="SUPFAM" id="SSF53098">
    <property type="entry name" value="Ribonuclease H-like"/>
    <property type="match status" value="1"/>
</dbReference>
<dbReference type="PROSITE" id="PS50994">
    <property type="entry name" value="INTEGRASE"/>
    <property type="match status" value="1"/>
</dbReference>
<dbReference type="PANTHER" id="PTHR35004:SF8">
    <property type="entry name" value="TRANSPOSASE RV3428C-RELATED"/>
    <property type="match status" value="1"/>
</dbReference>
<protein>
    <recommendedName>
        <fullName evidence="2">Integrase catalytic domain-containing protein</fullName>
    </recommendedName>
</protein>
<dbReference type="NCBIfam" id="NF033546">
    <property type="entry name" value="transpos_IS21"/>
    <property type="match status" value="1"/>
</dbReference>
<dbReference type="GO" id="GO:0015074">
    <property type="term" value="P:DNA integration"/>
    <property type="evidence" value="ECO:0007669"/>
    <property type="project" value="InterPro"/>
</dbReference>
<name>A0A0H5Q382_9ZZZZ</name>
<accession>A0A0H5Q382</accession>
<dbReference type="GO" id="GO:0003676">
    <property type="term" value="F:nucleic acid binding"/>
    <property type="evidence" value="ECO:0007669"/>
    <property type="project" value="InterPro"/>
</dbReference>
<reference evidence="3" key="1">
    <citation type="submission" date="2015-06" db="EMBL/GenBank/DDBJ databases">
        <authorList>
            <person name="Joergensen T."/>
        </authorList>
    </citation>
    <scope>NUCLEOTIDE SEQUENCE</scope>
    <source>
        <strain evidence="3">RGFK1061</strain>
    </source>
</reference>
<evidence type="ECO:0000256" key="1">
    <source>
        <dbReference type="ARBA" id="ARBA00009277"/>
    </source>
</evidence>
<proteinExistence type="inferred from homology"/>